<evidence type="ECO:0000313" key="4">
    <source>
        <dbReference type="Proteomes" id="UP001501570"/>
    </source>
</evidence>
<dbReference type="RefSeq" id="WP_345638203.1">
    <property type="nucleotide sequence ID" value="NZ_BAABJQ010000040.1"/>
</dbReference>
<dbReference type="Proteomes" id="UP001501570">
    <property type="component" value="Unassembled WGS sequence"/>
</dbReference>
<dbReference type="Gene3D" id="2.60.120.10">
    <property type="entry name" value="Jelly Rolls"/>
    <property type="match status" value="2"/>
</dbReference>
<gene>
    <name evidence="3" type="ORF">GCM10023322_76620</name>
</gene>
<feature type="compositionally biased region" description="Polar residues" evidence="1">
    <location>
        <begin position="397"/>
        <end position="406"/>
    </location>
</feature>
<dbReference type="InterPro" id="IPR013096">
    <property type="entry name" value="Cupin_2"/>
</dbReference>
<evidence type="ECO:0000256" key="1">
    <source>
        <dbReference type="SAM" id="MobiDB-lite"/>
    </source>
</evidence>
<dbReference type="EMBL" id="BAABJQ010000040">
    <property type="protein sequence ID" value="GAA5199919.1"/>
    <property type="molecule type" value="Genomic_DNA"/>
</dbReference>
<protein>
    <recommendedName>
        <fullName evidence="2">Cupin type-1 domain-containing protein</fullName>
    </recommendedName>
</protein>
<dbReference type="InterPro" id="IPR014710">
    <property type="entry name" value="RmlC-like_jellyroll"/>
</dbReference>
<comment type="caution">
    <text evidence="3">The sequence shown here is derived from an EMBL/GenBank/DDBJ whole genome shotgun (WGS) entry which is preliminary data.</text>
</comment>
<name>A0ABP9SSL5_9ACTN</name>
<accession>A0ABP9SSL5</accession>
<evidence type="ECO:0000259" key="2">
    <source>
        <dbReference type="SMART" id="SM00835"/>
    </source>
</evidence>
<dbReference type="InterPro" id="IPR011051">
    <property type="entry name" value="RmlC_Cupin_sf"/>
</dbReference>
<evidence type="ECO:0000313" key="3">
    <source>
        <dbReference type="EMBL" id="GAA5199919.1"/>
    </source>
</evidence>
<feature type="region of interest" description="Disordered" evidence="1">
    <location>
        <begin position="377"/>
        <end position="406"/>
    </location>
</feature>
<feature type="domain" description="Cupin type-1" evidence="2">
    <location>
        <begin position="47"/>
        <end position="176"/>
    </location>
</feature>
<dbReference type="SUPFAM" id="SSF51182">
    <property type="entry name" value="RmlC-like cupins"/>
    <property type="match status" value="1"/>
</dbReference>
<sequence>MSSAFVAPSGEQTYAGTTRYRRPARPYERFMAEQDIPVYRGIGVRDLRALELRPWARLGGNGAFIQTDGTDGQWGMFLIEVPGGGVTNQERHLYEEVFFVVDGRGTTEVWLEGGPRVQRFEWGPGSMFAIPPNANHRIVNGSSDPALLLAGTNAPPIMNIFSSESFVFDNPARLVDFADDGDYYRPPEDIVPDPVRGRAMWRTNLVPDVVNVELPLDNERSPGYRRVEPHMATDAFFCFIGQHEPGRYSKAHRHPSGAVLICVKGEGYTYTWPREAGMRPWETGQEHLVKRQEYVAVGMVSAAPGGGDWYHQHFATGPEGLRLLVWDGSGRSYYGWGAPGEELVASRVSVHHGGRSIDYEDEDPHIRREYVRQLERRGVAPRMGLTGPDRGAAPDAPSQTGRPKGA</sequence>
<keyword evidence="4" id="KW-1185">Reference proteome</keyword>
<organism evidence="3 4">
    <name type="scientific">Rugosimonospora acidiphila</name>
    <dbReference type="NCBI Taxonomy" id="556531"/>
    <lineage>
        <taxon>Bacteria</taxon>
        <taxon>Bacillati</taxon>
        <taxon>Actinomycetota</taxon>
        <taxon>Actinomycetes</taxon>
        <taxon>Micromonosporales</taxon>
        <taxon>Micromonosporaceae</taxon>
        <taxon>Rugosimonospora</taxon>
    </lineage>
</organism>
<dbReference type="Pfam" id="PF07883">
    <property type="entry name" value="Cupin_2"/>
    <property type="match status" value="1"/>
</dbReference>
<dbReference type="SMART" id="SM00835">
    <property type="entry name" value="Cupin_1"/>
    <property type="match status" value="1"/>
</dbReference>
<proteinExistence type="predicted"/>
<reference evidence="4" key="1">
    <citation type="journal article" date="2019" name="Int. J. Syst. Evol. Microbiol.">
        <title>The Global Catalogue of Microorganisms (GCM) 10K type strain sequencing project: providing services to taxonomists for standard genome sequencing and annotation.</title>
        <authorList>
            <consortium name="The Broad Institute Genomics Platform"/>
            <consortium name="The Broad Institute Genome Sequencing Center for Infectious Disease"/>
            <person name="Wu L."/>
            <person name="Ma J."/>
        </authorList>
    </citation>
    <scope>NUCLEOTIDE SEQUENCE [LARGE SCALE GENOMIC DNA]</scope>
    <source>
        <strain evidence="4">JCM 18304</strain>
    </source>
</reference>
<dbReference type="InterPro" id="IPR006045">
    <property type="entry name" value="Cupin_1"/>
</dbReference>